<dbReference type="InterPro" id="IPR002781">
    <property type="entry name" value="TM_pro_TauE-like"/>
</dbReference>
<keyword evidence="2 5" id="KW-0812">Transmembrane</keyword>
<evidence type="ECO:0000256" key="4">
    <source>
        <dbReference type="ARBA" id="ARBA00023136"/>
    </source>
</evidence>
<comment type="caution">
    <text evidence="6">The sequence shown here is derived from an EMBL/GenBank/DDBJ whole genome shotgun (WGS) entry which is preliminary data.</text>
</comment>
<evidence type="ECO:0000256" key="2">
    <source>
        <dbReference type="ARBA" id="ARBA00022692"/>
    </source>
</evidence>
<protein>
    <recommendedName>
        <fullName evidence="5">Probable membrane transporter protein</fullName>
    </recommendedName>
</protein>
<dbReference type="Pfam" id="PF01925">
    <property type="entry name" value="TauE"/>
    <property type="match status" value="1"/>
</dbReference>
<feature type="transmembrane region" description="Helical" evidence="5">
    <location>
        <begin position="20"/>
        <end position="42"/>
    </location>
</feature>
<evidence type="ECO:0000256" key="5">
    <source>
        <dbReference type="RuleBase" id="RU363041"/>
    </source>
</evidence>
<sequence>MGAAGTHLAQLASEGGLGAIPWNLLVWAVPGAVAGALVGTRLQGKVSEQAARRFFAGLFLLIGVTFLMAFTVFAGRFA</sequence>
<comment type="subcellular location">
    <subcellularLocation>
        <location evidence="5">Cell membrane</location>
        <topology evidence="5">Multi-pass membrane protein</topology>
    </subcellularLocation>
    <subcellularLocation>
        <location evidence="1">Membrane</location>
        <topology evidence="1">Multi-pass membrane protein</topology>
    </subcellularLocation>
</comment>
<dbReference type="RefSeq" id="WP_067036533.1">
    <property type="nucleotide sequence ID" value="NZ_KQ949154.1"/>
</dbReference>
<accession>A0A101UP88</accession>
<keyword evidence="7" id="KW-1185">Reference proteome</keyword>
<reference evidence="6 7" key="1">
    <citation type="submission" date="2015-10" db="EMBL/GenBank/DDBJ databases">
        <title>Draft genome sequence of Streptomyces sp. RV15, isolated from a marine sponge.</title>
        <authorList>
            <person name="Ruckert C."/>
            <person name="Abdelmohsen U.R."/>
            <person name="Winkler A."/>
            <person name="Hentschel U."/>
            <person name="Kalinowski J."/>
            <person name="Kampfer P."/>
            <person name="Glaeser S."/>
        </authorList>
    </citation>
    <scope>NUCLEOTIDE SEQUENCE [LARGE SCALE GENOMIC DNA]</scope>
    <source>
        <strain evidence="6 7">RV15</strain>
    </source>
</reference>
<dbReference type="GO" id="GO:0005886">
    <property type="term" value="C:plasma membrane"/>
    <property type="evidence" value="ECO:0007669"/>
    <property type="project" value="UniProtKB-SubCell"/>
</dbReference>
<keyword evidence="3 5" id="KW-1133">Transmembrane helix</keyword>
<keyword evidence="4 5" id="KW-0472">Membrane</keyword>
<dbReference type="Proteomes" id="UP000053260">
    <property type="component" value="Unassembled WGS sequence"/>
</dbReference>
<evidence type="ECO:0000256" key="1">
    <source>
        <dbReference type="ARBA" id="ARBA00004141"/>
    </source>
</evidence>
<name>A0A101UP88_9ACTN</name>
<evidence type="ECO:0000256" key="3">
    <source>
        <dbReference type="ARBA" id="ARBA00022989"/>
    </source>
</evidence>
<dbReference type="AlphaFoldDB" id="A0A101UP88"/>
<organism evidence="6 7">
    <name type="scientific">Streptomyces dysideae</name>
    <dbReference type="NCBI Taxonomy" id="909626"/>
    <lineage>
        <taxon>Bacteria</taxon>
        <taxon>Bacillati</taxon>
        <taxon>Actinomycetota</taxon>
        <taxon>Actinomycetes</taxon>
        <taxon>Kitasatosporales</taxon>
        <taxon>Streptomycetaceae</taxon>
        <taxon>Streptomyces</taxon>
    </lineage>
</organism>
<feature type="transmembrane region" description="Helical" evidence="5">
    <location>
        <begin position="54"/>
        <end position="75"/>
    </location>
</feature>
<dbReference type="EMBL" id="LMXB01000164">
    <property type="protein sequence ID" value="KUO14283.1"/>
    <property type="molecule type" value="Genomic_DNA"/>
</dbReference>
<evidence type="ECO:0000313" key="6">
    <source>
        <dbReference type="EMBL" id="KUO14283.1"/>
    </source>
</evidence>
<evidence type="ECO:0000313" key="7">
    <source>
        <dbReference type="Proteomes" id="UP000053260"/>
    </source>
</evidence>
<proteinExistence type="inferred from homology"/>
<gene>
    <name evidence="6" type="ORF">AQJ91_47740</name>
</gene>
<comment type="similarity">
    <text evidence="5">Belongs to the 4-toluene sulfonate uptake permease (TSUP) (TC 2.A.102) family.</text>
</comment>
<dbReference type="OrthoDB" id="457670at2"/>
<keyword evidence="5" id="KW-1003">Cell membrane</keyword>